<dbReference type="KEGG" id="bkr:AAFP32_14315"/>
<sequence length="565" mass="59374">MADWDKTLPGSVDESGVRRVGALSGNTKGIATQSQQTGDQADPGEPRAAGVELQDGSTQPPADPAELPTDGAEPPSDVLPLPRAGDLTSASEDAIVDPSEAILERIDLDSWKWPEYFAFSLTRMEELFPVSGIPRGIGSVRDLVTEENDFRPLPIDREKWSGANESWSTVGDVLANTFTDAWLVTRDGVALAEEYAWPMKPARRHMLFSISKSIVSAVVGALTDADLLSPDDLVTTRVPALSKSGYAGATIRDLLDMRSGIKFSEEYLKEGSEIRALFEAVDFAPRTATSAHGIKNFLMGLSSERKHGGPFVYRSCETDVLAWICESVVGQPFSVIASEYVWSKIGAAHAAQVCQDRWGGSIADGAISSTLRDLARFGEMIARGGTTAEGERVLSGQWIDDIFTGAADSAQVFADSPSGRSYPGGMYRSQFWVPSASRDVVIGIGIHGQMLYIDRATQTVGVKLSSDPQPVSLAHQHGTLAMFEAIAEAVPRTEGSQTVPPAVSDAAAASNAAAAPAAAAPNAAAPNAAVPSAAAAGTIIPNVAAPAAAAPSIAPQPFAAQPGIF</sequence>
<feature type="region of interest" description="Disordered" evidence="1">
    <location>
        <begin position="1"/>
        <end position="92"/>
    </location>
</feature>
<dbReference type="PANTHER" id="PTHR43283">
    <property type="entry name" value="BETA-LACTAMASE-RELATED"/>
    <property type="match status" value="1"/>
</dbReference>
<evidence type="ECO:0000256" key="1">
    <source>
        <dbReference type="SAM" id="MobiDB-lite"/>
    </source>
</evidence>
<reference evidence="3" key="1">
    <citation type="submission" date="2024-06" db="EMBL/GenBank/DDBJ databases">
        <title>Brevibacterium koreense sp. nov., isolated from jogae-jeotgal, a Korean fermented seafood.</title>
        <authorList>
            <person name="Whon T.W."/>
            <person name="Nam S."/>
            <person name="Kim Y."/>
        </authorList>
    </citation>
    <scope>NUCLEOTIDE SEQUENCE</scope>
    <source>
        <strain evidence="3">CBA3109</strain>
    </source>
</reference>
<evidence type="ECO:0000259" key="2">
    <source>
        <dbReference type="Pfam" id="PF00144"/>
    </source>
</evidence>
<evidence type="ECO:0000313" key="3">
    <source>
        <dbReference type="EMBL" id="XBV88722.1"/>
    </source>
</evidence>
<organism evidence="3">
    <name type="scientific">Brevibacterium koreense</name>
    <dbReference type="NCBI Taxonomy" id="3140787"/>
    <lineage>
        <taxon>Bacteria</taxon>
        <taxon>Bacillati</taxon>
        <taxon>Actinomycetota</taxon>
        <taxon>Actinomycetes</taxon>
        <taxon>Micrococcales</taxon>
        <taxon>Brevibacteriaceae</taxon>
        <taxon>Brevibacterium</taxon>
    </lineage>
</organism>
<keyword evidence="3" id="KW-0378">Hydrolase</keyword>
<dbReference type="AlphaFoldDB" id="A0AAU7UJA6"/>
<dbReference type="SUPFAM" id="SSF56601">
    <property type="entry name" value="beta-lactamase/transpeptidase-like"/>
    <property type="match status" value="1"/>
</dbReference>
<dbReference type="EC" id="3.-.-.-" evidence="3"/>
<dbReference type="RefSeq" id="WP_350269705.1">
    <property type="nucleotide sequence ID" value="NZ_CP158281.1"/>
</dbReference>
<accession>A0AAU7UJA6</accession>
<dbReference type="PANTHER" id="PTHR43283:SF7">
    <property type="entry name" value="BETA-LACTAMASE-RELATED DOMAIN-CONTAINING PROTEIN"/>
    <property type="match status" value="1"/>
</dbReference>
<dbReference type="Pfam" id="PF00144">
    <property type="entry name" value="Beta-lactamase"/>
    <property type="match status" value="1"/>
</dbReference>
<gene>
    <name evidence="3" type="ORF">AAFP32_14315</name>
</gene>
<proteinExistence type="predicted"/>
<dbReference type="InterPro" id="IPR001466">
    <property type="entry name" value="Beta-lactam-related"/>
</dbReference>
<dbReference type="GO" id="GO:0016787">
    <property type="term" value="F:hydrolase activity"/>
    <property type="evidence" value="ECO:0007669"/>
    <property type="project" value="UniProtKB-KW"/>
</dbReference>
<feature type="compositionally biased region" description="Polar residues" evidence="1">
    <location>
        <begin position="24"/>
        <end position="39"/>
    </location>
</feature>
<feature type="domain" description="Beta-lactamase-related" evidence="2">
    <location>
        <begin position="181"/>
        <end position="474"/>
    </location>
</feature>
<name>A0AAU7UJA6_9MICO</name>
<dbReference type="Gene3D" id="3.40.710.10">
    <property type="entry name" value="DD-peptidase/beta-lactamase superfamily"/>
    <property type="match status" value="1"/>
</dbReference>
<protein>
    <submittedName>
        <fullName evidence="3">Serine hydrolase</fullName>
        <ecNumber evidence="3">3.-.-.-</ecNumber>
    </submittedName>
</protein>
<dbReference type="EMBL" id="CP158281">
    <property type="protein sequence ID" value="XBV88722.1"/>
    <property type="molecule type" value="Genomic_DNA"/>
</dbReference>
<dbReference type="InterPro" id="IPR012338">
    <property type="entry name" value="Beta-lactam/transpept-like"/>
</dbReference>
<dbReference type="InterPro" id="IPR050789">
    <property type="entry name" value="Diverse_Enzym_Activities"/>
</dbReference>